<dbReference type="Proteomes" id="UP001470230">
    <property type="component" value="Unassembled WGS sequence"/>
</dbReference>
<evidence type="ECO:0000313" key="1">
    <source>
        <dbReference type="EMBL" id="KAK8850179.1"/>
    </source>
</evidence>
<sequence length="118" mass="13678">MYNQKTNKIVANYTSSLYPSNVFHQISMKILTTAKIMIKISNLFLVIEYDGQKEHTFNGIIHTLTKESKGNVDDKGWVKNTSSSTRGSNYPKKVADLEITNSHFYSNEYPWFQYDLEQ</sequence>
<protein>
    <submittedName>
        <fullName evidence="1">Uncharacterized protein</fullName>
    </submittedName>
</protein>
<dbReference type="EMBL" id="JAPFFF010000024">
    <property type="protein sequence ID" value="KAK8850179.1"/>
    <property type="molecule type" value="Genomic_DNA"/>
</dbReference>
<comment type="caution">
    <text evidence="1">The sequence shown here is derived from an EMBL/GenBank/DDBJ whole genome shotgun (WGS) entry which is preliminary data.</text>
</comment>
<proteinExistence type="predicted"/>
<evidence type="ECO:0000313" key="2">
    <source>
        <dbReference type="Proteomes" id="UP001470230"/>
    </source>
</evidence>
<name>A0ABR2HP73_9EUKA</name>
<accession>A0ABR2HP73</accession>
<organism evidence="1 2">
    <name type="scientific">Tritrichomonas musculus</name>
    <dbReference type="NCBI Taxonomy" id="1915356"/>
    <lineage>
        <taxon>Eukaryota</taxon>
        <taxon>Metamonada</taxon>
        <taxon>Parabasalia</taxon>
        <taxon>Tritrichomonadida</taxon>
        <taxon>Tritrichomonadidae</taxon>
        <taxon>Tritrichomonas</taxon>
    </lineage>
</organism>
<gene>
    <name evidence="1" type="ORF">M9Y10_018302</name>
</gene>
<keyword evidence="2" id="KW-1185">Reference proteome</keyword>
<reference evidence="1 2" key="1">
    <citation type="submission" date="2024-04" db="EMBL/GenBank/DDBJ databases">
        <title>Tritrichomonas musculus Genome.</title>
        <authorList>
            <person name="Alves-Ferreira E."/>
            <person name="Grigg M."/>
            <person name="Lorenzi H."/>
            <person name="Galac M."/>
        </authorList>
    </citation>
    <scope>NUCLEOTIDE SEQUENCE [LARGE SCALE GENOMIC DNA]</scope>
    <source>
        <strain evidence="1 2">EAF2021</strain>
    </source>
</reference>